<dbReference type="InterPro" id="IPR003439">
    <property type="entry name" value="ABC_transporter-like_ATP-bd"/>
</dbReference>
<evidence type="ECO:0000256" key="5">
    <source>
        <dbReference type="ARBA" id="ARBA00022840"/>
    </source>
</evidence>
<keyword evidence="12" id="KW-1185">Reference proteome</keyword>
<evidence type="ECO:0000256" key="7">
    <source>
        <dbReference type="ARBA" id="ARBA00023136"/>
    </source>
</evidence>
<feature type="transmembrane region" description="Helical" evidence="9">
    <location>
        <begin position="82"/>
        <end position="106"/>
    </location>
</feature>
<feature type="transmembrane region" description="Helical" evidence="9">
    <location>
        <begin position="1125"/>
        <end position="1146"/>
    </location>
</feature>
<keyword evidence="7 9" id="KW-0472">Membrane</keyword>
<feature type="compositionally biased region" description="Basic and acidic residues" evidence="8">
    <location>
        <begin position="653"/>
        <end position="667"/>
    </location>
</feature>
<dbReference type="GO" id="GO:0016887">
    <property type="term" value="F:ATP hydrolysis activity"/>
    <property type="evidence" value="ECO:0007669"/>
    <property type="project" value="InterPro"/>
</dbReference>
<dbReference type="InterPro" id="IPR003593">
    <property type="entry name" value="AAA+_ATPase"/>
</dbReference>
<feature type="region of interest" description="Disordered" evidence="8">
    <location>
        <begin position="653"/>
        <end position="690"/>
    </location>
</feature>
<dbReference type="GO" id="GO:0071944">
    <property type="term" value="C:cell periphery"/>
    <property type="evidence" value="ECO:0007669"/>
    <property type="project" value="UniProtKB-ARBA"/>
</dbReference>
<gene>
    <name evidence="11" type="ORF">QBZ16_005001</name>
</gene>
<feature type="domain" description="ABC transporter" evidence="10">
    <location>
        <begin position="1386"/>
        <end position="1624"/>
    </location>
</feature>
<feature type="transmembrane region" description="Helical" evidence="9">
    <location>
        <begin position="1803"/>
        <end position="1827"/>
    </location>
</feature>
<dbReference type="PANTHER" id="PTHR19241">
    <property type="entry name" value="ATP-BINDING CASSETTE TRANSPORTER"/>
    <property type="match status" value="1"/>
</dbReference>
<evidence type="ECO:0000259" key="10">
    <source>
        <dbReference type="PROSITE" id="PS50893"/>
    </source>
</evidence>
<dbReference type="Pfam" id="PF00005">
    <property type="entry name" value="ABC_tran"/>
    <property type="match status" value="1"/>
</dbReference>
<feature type="transmembrane region" description="Helical" evidence="9">
    <location>
        <begin position="1153"/>
        <end position="1173"/>
    </location>
</feature>
<dbReference type="PROSITE" id="PS50893">
    <property type="entry name" value="ABC_TRANSPORTER_2"/>
    <property type="match status" value="2"/>
</dbReference>
<evidence type="ECO:0000256" key="2">
    <source>
        <dbReference type="ARBA" id="ARBA00022448"/>
    </source>
</evidence>
<protein>
    <recommendedName>
        <fullName evidence="10">ABC transporter domain-containing protein</fullName>
    </recommendedName>
</protein>
<feature type="transmembrane region" description="Helical" evidence="9">
    <location>
        <begin position="433"/>
        <end position="454"/>
    </location>
</feature>
<keyword evidence="4" id="KW-0547">Nucleotide-binding</keyword>
<evidence type="ECO:0000256" key="6">
    <source>
        <dbReference type="ARBA" id="ARBA00022989"/>
    </source>
</evidence>
<evidence type="ECO:0000256" key="3">
    <source>
        <dbReference type="ARBA" id="ARBA00022692"/>
    </source>
</evidence>
<feature type="region of interest" description="Disordered" evidence="8">
    <location>
        <begin position="1301"/>
        <end position="1341"/>
    </location>
</feature>
<reference evidence="11" key="1">
    <citation type="submission" date="2021-01" db="EMBL/GenBank/DDBJ databases">
        <authorList>
            <person name="Eckstrom K.M.E."/>
        </authorList>
    </citation>
    <scope>NUCLEOTIDE SEQUENCE</scope>
    <source>
        <strain evidence="11">UVCC 0001</strain>
    </source>
</reference>
<feature type="transmembrane region" description="Helical" evidence="9">
    <location>
        <begin position="20"/>
        <end position="42"/>
    </location>
</feature>
<accession>A0AAD9IHJ8</accession>
<feature type="transmembrane region" description="Helical" evidence="9">
    <location>
        <begin position="1235"/>
        <end position="1261"/>
    </location>
</feature>
<evidence type="ECO:0000256" key="4">
    <source>
        <dbReference type="ARBA" id="ARBA00022741"/>
    </source>
</evidence>
<feature type="domain" description="ABC transporter" evidence="10">
    <location>
        <begin position="528"/>
        <end position="861"/>
    </location>
</feature>
<keyword evidence="5" id="KW-0067">ATP-binding</keyword>
<dbReference type="GO" id="GO:0005524">
    <property type="term" value="F:ATP binding"/>
    <property type="evidence" value="ECO:0007669"/>
    <property type="project" value="UniProtKB-KW"/>
</dbReference>
<dbReference type="GO" id="GO:0019432">
    <property type="term" value="P:triglyceride biosynthetic process"/>
    <property type="evidence" value="ECO:0007669"/>
    <property type="project" value="UniProtKB-ARBA"/>
</dbReference>
<evidence type="ECO:0000313" key="11">
    <source>
        <dbReference type="EMBL" id="KAK2076775.1"/>
    </source>
</evidence>
<dbReference type="InterPro" id="IPR027417">
    <property type="entry name" value="P-loop_NTPase"/>
</dbReference>
<feature type="compositionally biased region" description="Low complexity" evidence="8">
    <location>
        <begin position="963"/>
        <end position="981"/>
    </location>
</feature>
<dbReference type="InterPro" id="IPR013525">
    <property type="entry name" value="ABC2_TM"/>
</dbReference>
<feature type="transmembrane region" description="Helical" evidence="9">
    <location>
        <begin position="407"/>
        <end position="427"/>
    </location>
</feature>
<evidence type="ECO:0000313" key="12">
    <source>
        <dbReference type="Proteomes" id="UP001255856"/>
    </source>
</evidence>
<feature type="transmembrane region" description="Helical" evidence="9">
    <location>
        <begin position="1014"/>
        <end position="1033"/>
    </location>
</feature>
<dbReference type="Pfam" id="PF01061">
    <property type="entry name" value="ABC2_membrane"/>
    <property type="match status" value="2"/>
</dbReference>
<evidence type="ECO:0000256" key="1">
    <source>
        <dbReference type="ARBA" id="ARBA00004141"/>
    </source>
</evidence>
<evidence type="ECO:0000256" key="8">
    <source>
        <dbReference type="SAM" id="MobiDB-lite"/>
    </source>
</evidence>
<name>A0AAD9IHJ8_PROWI</name>
<feature type="compositionally biased region" description="Basic and acidic residues" evidence="8">
    <location>
        <begin position="1320"/>
        <end position="1337"/>
    </location>
</feature>
<keyword evidence="6 9" id="KW-1133">Transmembrane helix</keyword>
<dbReference type="GO" id="GO:0016020">
    <property type="term" value="C:membrane"/>
    <property type="evidence" value="ECO:0007669"/>
    <property type="project" value="UniProtKB-SubCell"/>
</dbReference>
<dbReference type="GO" id="GO:0140359">
    <property type="term" value="F:ABC-type transporter activity"/>
    <property type="evidence" value="ECO:0007669"/>
    <property type="project" value="InterPro"/>
</dbReference>
<feature type="transmembrane region" description="Helical" evidence="9">
    <location>
        <begin position="54"/>
        <end position="76"/>
    </location>
</feature>
<feature type="transmembrane region" description="Helical" evidence="9">
    <location>
        <begin position="1089"/>
        <end position="1113"/>
    </location>
</feature>
<feature type="transmembrane region" description="Helical" evidence="9">
    <location>
        <begin position="1760"/>
        <end position="1782"/>
    </location>
</feature>
<feature type="transmembrane region" description="Helical" evidence="9">
    <location>
        <begin position="1833"/>
        <end position="1854"/>
    </location>
</feature>
<dbReference type="Pfam" id="PF03062">
    <property type="entry name" value="MBOAT"/>
    <property type="match status" value="1"/>
</dbReference>
<keyword evidence="3 9" id="KW-0812">Transmembrane</keyword>
<dbReference type="InterPro" id="IPR004299">
    <property type="entry name" value="MBOAT_fam"/>
</dbReference>
<comment type="caution">
    <text evidence="11">The sequence shown here is derived from an EMBL/GenBank/DDBJ whole genome shotgun (WGS) entry which is preliminary data.</text>
</comment>
<proteinExistence type="predicted"/>
<sequence length="1979" mass="217757">MVQNLILPMPWEESACSSLGLSLSELRFVVSFFAYVLVSAVLRHIRGTRTRHWFALITGFLLIYYPFGSGVMHAFVSSTLVYLAMAAVPSHCGTLAWLIAFPYLILNHVLQASGLSWKEGQLDFTGAQMVLTLKLIAIGVCYQDGRSGQSYASHYRQSMRLPTLPGLLEYYSYCFAYGNLLAGPFFEAKEYFDFMAQQGEWDEGEHGRLPSGLGAGLVRFLKGILCAALWMQLGKRFSASLLESVFWTTLSVPRRMALIWVIGFAARLKYYFVWSVAESGLILSGQCFAGKTQKGKAQWTRYINTKIREVEFSTSMAALAGSWNICTGKFLRHYVYDRLTPPGRKPTLVTTLATQLTSGIWHGLFPGYWAFFGTSALMFEAAKTIYRYELGWPAWLRAALPWRALKMALTAFVLNYAAMSFLVLTWADTWAVWKSVGFLGHTLLLLILIIGVVLPPRRRHKGQATTAPLVTPAAIPAEGELPQKKAELRKESLADKLFSTSGNDGVTYFQRVQPARKLLHGDLPQVLVQYRDLTVEVDAAVGVGETPTLWNALVGALTFFLPQSRRHPLRVLDGINGALVPMSGSIEYNGVPASAFNVNRAVGYMEQANNLVGALTVLETLQFAYDCLTDHAQIQKNIGILMEELRALEAAEKGDLERGEEAVERSVDGNITHKSSDRSSYQERPPSSVPAAAQASAVASSLARQPSADLVGVGVPLSAGFLEDYTAVLREALKPYLVTKLTGLAHVADTFVGDMLHRGISGGEKRRTTLAEVLVGPQNVLFMDEISTGLDSATTYSVVRSLRDACHALRSTYVISLLQPPPEVMHLFDDILLLTNGHVVYHGPTEAVLDFFADQGFVCPPRKDPGSFLQEVTTPLGQMSYANDELLARFGIPSSVREPSKLEKAPPTQLLVGVDELARAFWEGTPEGRALAALAGAKSAKSVGGDDEEGSGARGGRFDPHAAKPSPISTAATPPLTPAATFPRTRYANSAFYLTRRLFRRQALLNLARSRAFIGVRTAQAAIISLIVGSLYVGIQPGASTWRDTFALCLVTTIFVTMMSSPQIAIVYLHKRVFYKHRDDRLFPSWAYVLSFLLTQLVPSTLEALAFSVPVYFLANFYRSAPHFLSYLLLAWSCSNAMAGLFRLLAYCSASMTVANLLVSMLMLLMMITNGFVMPKDLIPRYIAWVYYINPMAWTIKGLSINELTSPHWEIASPVPGQTWGTLALEAFGEPTQRLYIWAAVGYCWGFLAVVTALGALALVWTDPPTPTPTIEEERLQELAAGPDSWGGFVGRWAAARRASAQRPVGGLPGRDADAQSGADAERGVDAERGPDAERGADTSLGIGPRASVPIRDVAVPFTPITLVCRNISYYVLDPAGGRGSNPNVVQGGKDTEIDGKLRLLDGINFYAMPGDLMALMGGSGAGKTTLMDVVLGRKTVGLVRGDILVNGHPKEQSSWARVVGYVEQTDIHSAALTVRESLLFSARMRLEESIPMSDVEAIVEKTMVTVELDRLQWRVIGKNEAGLSLEQLKRVSIAVELVANPSVVFMDEPTSGLDARSATIVMRAVRSVADSHRTVMVTIHQPSIEIFEAFDTIILLQRGGQLTYFGPLGRHSSDLVKYLEAQPGVEPLRPGYNPATWMLEVTGGSMSTTFRDAGQNFPELYLASTLRRENEARMESLAAAGAATHAPLKLASRYAASAHTQRKWLIRKFYRIYWHLPEYNLARLLLTTVIALVYGAAFWGKGALAEPVDFASVQSVAGLLFSMALFLGVFNCLSVMPLYAAERTVFYRERAAGMYAPGPYTLASSLAEAPFLVIQSLTMVGITYWMVGFHGVAWKFLYFFLLYFLNLSMYTLLGQFLVVATPNEVVAAILAASTNQLWTFFNGFPLPYPSIPRGWKWMNRVSPSTWTIYGLACSQLCDKDLAMVSLDGQPTTVPQFLKTYFDWEEGMIWWCVLIVFTYCLFFRTAAVLLLGRVSYLRR</sequence>
<dbReference type="EMBL" id="JASFZW010000008">
    <property type="protein sequence ID" value="KAK2076775.1"/>
    <property type="molecule type" value="Genomic_DNA"/>
</dbReference>
<comment type="subcellular location">
    <subcellularLocation>
        <location evidence="1">Membrane</location>
        <topology evidence="1">Multi-pass membrane protein</topology>
    </subcellularLocation>
</comment>
<feature type="region of interest" description="Disordered" evidence="8">
    <location>
        <begin position="941"/>
        <end position="981"/>
    </location>
</feature>
<feature type="transmembrane region" description="Helical" evidence="9">
    <location>
        <begin position="368"/>
        <end position="386"/>
    </location>
</feature>
<feature type="transmembrane region" description="Helical" evidence="9">
    <location>
        <begin position="1045"/>
        <end position="1069"/>
    </location>
</feature>
<feature type="transmembrane region" description="Helical" evidence="9">
    <location>
        <begin position="1948"/>
        <end position="1971"/>
    </location>
</feature>
<evidence type="ECO:0000256" key="9">
    <source>
        <dbReference type="SAM" id="Phobius"/>
    </source>
</evidence>
<dbReference type="SUPFAM" id="SSF52540">
    <property type="entry name" value="P-loop containing nucleoside triphosphate hydrolases"/>
    <property type="match status" value="2"/>
</dbReference>
<feature type="transmembrane region" description="Helical" evidence="9">
    <location>
        <begin position="1722"/>
        <end position="1740"/>
    </location>
</feature>
<dbReference type="SMART" id="SM00382">
    <property type="entry name" value="AAA"/>
    <property type="match status" value="1"/>
</dbReference>
<keyword evidence="2" id="KW-0813">Transport</keyword>
<organism evidence="11 12">
    <name type="scientific">Prototheca wickerhamii</name>
    <dbReference type="NCBI Taxonomy" id="3111"/>
    <lineage>
        <taxon>Eukaryota</taxon>
        <taxon>Viridiplantae</taxon>
        <taxon>Chlorophyta</taxon>
        <taxon>core chlorophytes</taxon>
        <taxon>Trebouxiophyceae</taxon>
        <taxon>Chlorellales</taxon>
        <taxon>Chlorellaceae</taxon>
        <taxon>Prototheca</taxon>
    </lineage>
</organism>
<dbReference type="Gene3D" id="3.40.50.300">
    <property type="entry name" value="P-loop containing nucleotide triphosphate hydrolases"/>
    <property type="match status" value="2"/>
</dbReference>
<dbReference type="Proteomes" id="UP001255856">
    <property type="component" value="Unassembled WGS sequence"/>
</dbReference>